<dbReference type="PANTHER" id="PTHR35337:SF1">
    <property type="entry name" value="SLR1478 PROTEIN"/>
    <property type="match status" value="1"/>
</dbReference>
<feature type="transmembrane region" description="Helical" evidence="1">
    <location>
        <begin position="44"/>
        <end position="68"/>
    </location>
</feature>
<feature type="transmembrane region" description="Helical" evidence="1">
    <location>
        <begin position="102"/>
        <end position="120"/>
    </location>
</feature>
<dbReference type="Proteomes" id="UP000030361">
    <property type="component" value="Chromosome"/>
</dbReference>
<proteinExistence type="predicted"/>
<sequence>MVATWIISFAIVKLTGSTEAIRSFLKASIGSENTLKGGSFLPLFMHNFTGSVMIIILGLIPIPLYYAFIVYNAATVGLVLTLTAHPIAMFMAGILPHGILEIPAQIISAAISAKVVWFVFDKYIRHRDRPETFGLIIKNAVIDTLVFVLPLLFVAAIIEFSITPGLIHTFVGK</sequence>
<keyword evidence="1" id="KW-0472">Membrane</keyword>
<keyword evidence="3" id="KW-1185">Reference proteome</keyword>
<dbReference type="InterPro" id="IPR002798">
    <property type="entry name" value="SpoIIM-like"/>
</dbReference>
<dbReference type="RefSeq" id="WP_052127692.1">
    <property type="nucleotide sequence ID" value="NZ_CP018906.1"/>
</dbReference>
<organism evidence="2 3">
    <name type="scientific">Lentilactobacillus curieae</name>
    <dbReference type="NCBI Taxonomy" id="1138822"/>
    <lineage>
        <taxon>Bacteria</taxon>
        <taxon>Bacillati</taxon>
        <taxon>Bacillota</taxon>
        <taxon>Bacilli</taxon>
        <taxon>Lactobacillales</taxon>
        <taxon>Lactobacillaceae</taxon>
        <taxon>Lentilactobacillus</taxon>
    </lineage>
</organism>
<protein>
    <recommendedName>
        <fullName evidence="4">Stage II sporulation protein M</fullName>
    </recommendedName>
</protein>
<dbReference type="EMBL" id="CP018906">
    <property type="protein sequence ID" value="AQW20782.1"/>
    <property type="molecule type" value="Genomic_DNA"/>
</dbReference>
<evidence type="ECO:0000313" key="3">
    <source>
        <dbReference type="Proteomes" id="UP000030361"/>
    </source>
</evidence>
<keyword evidence="1" id="KW-1133">Transmembrane helix</keyword>
<evidence type="ECO:0000313" key="2">
    <source>
        <dbReference type="EMBL" id="AQW20782.1"/>
    </source>
</evidence>
<keyword evidence="1" id="KW-0812">Transmembrane</keyword>
<evidence type="ECO:0000256" key="1">
    <source>
        <dbReference type="SAM" id="Phobius"/>
    </source>
</evidence>
<dbReference type="AlphaFoldDB" id="A0A1S6QGQ5"/>
<evidence type="ECO:0008006" key="4">
    <source>
        <dbReference type="Google" id="ProtNLM"/>
    </source>
</evidence>
<dbReference type="Pfam" id="PF01944">
    <property type="entry name" value="SpoIIM"/>
    <property type="match status" value="1"/>
</dbReference>
<reference evidence="2 3" key="1">
    <citation type="journal article" date="2015" name="Genome Announc.">
        <title>Genome Sequence of Lactobacillus curieae CCTCC M 2011381T, a Novel Producer of Gamma-aminobutyric Acid.</title>
        <authorList>
            <person name="Wang Y."/>
            <person name="Wang Y."/>
            <person name="Lang C."/>
            <person name="Wei D."/>
            <person name="Xu P."/>
            <person name="Xie J."/>
        </authorList>
    </citation>
    <scope>NUCLEOTIDE SEQUENCE [LARGE SCALE GENOMIC DNA]</scope>
    <source>
        <strain evidence="2 3">CCTCC M 2011381</strain>
    </source>
</reference>
<dbReference type="PANTHER" id="PTHR35337">
    <property type="entry name" value="SLR1478 PROTEIN"/>
    <property type="match status" value="1"/>
</dbReference>
<dbReference type="OrthoDB" id="2318790at2"/>
<dbReference type="KEGG" id="lcu:PL11_002065"/>
<name>A0A1S6QGQ5_9LACO</name>
<feature type="transmembrane region" description="Helical" evidence="1">
    <location>
        <begin position="141"/>
        <end position="167"/>
    </location>
</feature>
<accession>A0A1S6QGQ5</accession>
<feature type="transmembrane region" description="Helical" evidence="1">
    <location>
        <begin position="75"/>
        <end position="96"/>
    </location>
</feature>
<gene>
    <name evidence="2" type="ORF">PL11_002065</name>
</gene>